<reference evidence="2" key="1">
    <citation type="submission" date="2016-04" db="EMBL/GenBank/DDBJ databases">
        <title>Cephalotus genome sequencing.</title>
        <authorList>
            <person name="Fukushima K."/>
            <person name="Hasebe M."/>
            <person name="Fang X."/>
        </authorList>
    </citation>
    <scope>NUCLEOTIDE SEQUENCE [LARGE SCALE GENOMIC DNA]</scope>
    <source>
        <strain evidence="2">cv. St1</strain>
    </source>
</reference>
<keyword evidence="2" id="KW-1185">Reference proteome</keyword>
<evidence type="ECO:0000313" key="1">
    <source>
        <dbReference type="EMBL" id="GAV63069.1"/>
    </source>
</evidence>
<name>A0A1Q3B563_CEPFO</name>
<comment type="caution">
    <text evidence="1">The sequence shown here is derived from an EMBL/GenBank/DDBJ whole genome shotgun (WGS) entry which is preliminary data.</text>
</comment>
<proteinExistence type="predicted"/>
<dbReference type="Proteomes" id="UP000187406">
    <property type="component" value="Unassembled WGS sequence"/>
</dbReference>
<sequence>MYQKLNDQFSVTSTSMYMATYRNIIHLIPETNLDPDNVSQALHPPNLKRLLGRPKATRFKAEGEPTNRRRSSTMRCSNCDIRVLVRSVSVEPTWPYLCLCSC</sequence>
<dbReference type="InParanoid" id="A0A1Q3B563"/>
<gene>
    <name evidence="1" type="ORF">CFOL_v3_06591</name>
</gene>
<evidence type="ECO:0000313" key="2">
    <source>
        <dbReference type="Proteomes" id="UP000187406"/>
    </source>
</evidence>
<organism evidence="1 2">
    <name type="scientific">Cephalotus follicularis</name>
    <name type="common">Albany pitcher plant</name>
    <dbReference type="NCBI Taxonomy" id="3775"/>
    <lineage>
        <taxon>Eukaryota</taxon>
        <taxon>Viridiplantae</taxon>
        <taxon>Streptophyta</taxon>
        <taxon>Embryophyta</taxon>
        <taxon>Tracheophyta</taxon>
        <taxon>Spermatophyta</taxon>
        <taxon>Magnoliopsida</taxon>
        <taxon>eudicotyledons</taxon>
        <taxon>Gunneridae</taxon>
        <taxon>Pentapetalae</taxon>
        <taxon>rosids</taxon>
        <taxon>fabids</taxon>
        <taxon>Oxalidales</taxon>
        <taxon>Cephalotaceae</taxon>
        <taxon>Cephalotus</taxon>
    </lineage>
</organism>
<protein>
    <submittedName>
        <fullName evidence="1">Uncharacterized protein</fullName>
    </submittedName>
</protein>
<dbReference type="EMBL" id="BDDD01000292">
    <property type="protein sequence ID" value="GAV63069.1"/>
    <property type="molecule type" value="Genomic_DNA"/>
</dbReference>
<dbReference type="AlphaFoldDB" id="A0A1Q3B563"/>
<accession>A0A1Q3B563</accession>